<dbReference type="GO" id="GO:0005524">
    <property type="term" value="F:ATP binding"/>
    <property type="evidence" value="ECO:0007669"/>
    <property type="project" value="UniProtKB-UniRule"/>
</dbReference>
<evidence type="ECO:0000256" key="3">
    <source>
        <dbReference type="ARBA" id="ARBA00022536"/>
    </source>
</evidence>
<dbReference type="EC" id="2.7.11.1" evidence="14"/>
<evidence type="ECO:0000313" key="20">
    <source>
        <dbReference type="EMBL" id="KAJ3698637.1"/>
    </source>
</evidence>
<dbReference type="PANTHER" id="PTHR32444">
    <property type="entry name" value="BULB-TYPE LECTIN DOMAIN-CONTAINING PROTEIN"/>
    <property type="match status" value="1"/>
</dbReference>
<dbReference type="Pfam" id="PF07714">
    <property type="entry name" value="PK_Tyr_Ser-Thr"/>
    <property type="match status" value="1"/>
</dbReference>
<comment type="caution">
    <text evidence="20">The sequence shown here is derived from an EMBL/GenBank/DDBJ whole genome shotgun (WGS) entry which is preliminary data.</text>
</comment>
<dbReference type="InterPro" id="IPR000858">
    <property type="entry name" value="S_locus_glycoprot_dom"/>
</dbReference>
<evidence type="ECO:0000256" key="4">
    <source>
        <dbReference type="ARBA" id="ARBA00022679"/>
    </source>
</evidence>
<keyword evidence="21" id="KW-1185">Reference proteome</keyword>
<keyword evidence="3" id="KW-0245">EGF-like domain</keyword>
<keyword evidence="10" id="KW-0675">Receptor</keyword>
<feature type="domain" description="Protein kinase" evidence="17">
    <location>
        <begin position="454"/>
        <end position="725"/>
    </location>
</feature>
<dbReference type="InterPro" id="IPR008271">
    <property type="entry name" value="Ser/Thr_kinase_AS"/>
</dbReference>
<dbReference type="InterPro" id="IPR036426">
    <property type="entry name" value="Bulb-type_lectin_dom_sf"/>
</dbReference>
<dbReference type="CDD" id="cd01098">
    <property type="entry name" value="PAN_AP_plant"/>
    <property type="match status" value="1"/>
</dbReference>
<dbReference type="PROSITE" id="PS00107">
    <property type="entry name" value="PROTEIN_KINASE_ATP"/>
    <property type="match status" value="1"/>
</dbReference>
<evidence type="ECO:0000259" key="19">
    <source>
        <dbReference type="PROSITE" id="PS50948"/>
    </source>
</evidence>
<evidence type="ECO:0000256" key="12">
    <source>
        <dbReference type="ARBA" id="ARBA00047899"/>
    </source>
</evidence>
<evidence type="ECO:0000256" key="16">
    <source>
        <dbReference type="SAM" id="SignalP"/>
    </source>
</evidence>
<dbReference type="FunFam" id="2.90.10.10:FF:000005">
    <property type="entry name" value="G-type lectin S-receptor-like serine/threonine-protein kinase"/>
    <property type="match status" value="1"/>
</dbReference>
<dbReference type="Gene3D" id="1.10.510.10">
    <property type="entry name" value="Transferase(Phosphotransferase) domain 1"/>
    <property type="match status" value="1"/>
</dbReference>
<evidence type="ECO:0000256" key="1">
    <source>
        <dbReference type="ARBA" id="ARBA00004479"/>
    </source>
</evidence>
<evidence type="ECO:0000256" key="8">
    <source>
        <dbReference type="ARBA" id="ARBA00022840"/>
    </source>
</evidence>
<dbReference type="Gene3D" id="2.90.10.10">
    <property type="entry name" value="Bulb-type lectin domain"/>
    <property type="match status" value="1"/>
</dbReference>
<dbReference type="PROSITE" id="PS50011">
    <property type="entry name" value="PROTEIN_KINASE_DOM"/>
    <property type="match status" value="1"/>
</dbReference>
<dbReference type="Pfam" id="PF00954">
    <property type="entry name" value="S_locus_glycop"/>
    <property type="match status" value="1"/>
</dbReference>
<evidence type="ECO:0000256" key="15">
    <source>
        <dbReference type="PROSITE-ProRule" id="PRU10141"/>
    </source>
</evidence>
<evidence type="ECO:0000256" key="11">
    <source>
        <dbReference type="ARBA" id="ARBA00023180"/>
    </source>
</evidence>
<dbReference type="PROSITE" id="PS00108">
    <property type="entry name" value="PROTEIN_KINASE_ST"/>
    <property type="match status" value="1"/>
</dbReference>
<dbReference type="FunFam" id="1.10.510.10:FF:000060">
    <property type="entry name" value="G-type lectin S-receptor-like serine/threonine-protein kinase"/>
    <property type="match status" value="1"/>
</dbReference>
<evidence type="ECO:0000256" key="10">
    <source>
        <dbReference type="ARBA" id="ARBA00023170"/>
    </source>
</evidence>
<dbReference type="PIRSF" id="PIRSF000641">
    <property type="entry name" value="SRK"/>
    <property type="match status" value="1"/>
</dbReference>
<evidence type="ECO:0000313" key="21">
    <source>
        <dbReference type="Proteomes" id="UP001210211"/>
    </source>
</evidence>
<feature type="signal peptide" evidence="16">
    <location>
        <begin position="1"/>
        <end position="22"/>
    </location>
</feature>
<dbReference type="PANTHER" id="PTHR32444:SF235">
    <property type="entry name" value="OS01G0783900 PROTEIN"/>
    <property type="match status" value="1"/>
</dbReference>
<dbReference type="SMART" id="SM00220">
    <property type="entry name" value="S_TKc"/>
    <property type="match status" value="1"/>
</dbReference>
<dbReference type="InterPro" id="IPR011009">
    <property type="entry name" value="Kinase-like_dom_sf"/>
</dbReference>
<evidence type="ECO:0000256" key="14">
    <source>
        <dbReference type="PIRNR" id="PIRNR000641"/>
    </source>
</evidence>
<dbReference type="Proteomes" id="UP001210211">
    <property type="component" value="Unassembled WGS sequence"/>
</dbReference>
<comment type="subcellular location">
    <subcellularLocation>
        <location evidence="1">Membrane</location>
        <topology evidence="1">Single-pass type I membrane protein</topology>
    </subcellularLocation>
</comment>
<dbReference type="InterPro" id="IPR024171">
    <property type="entry name" value="SRK-like_kinase"/>
</dbReference>
<reference evidence="20 21" key="1">
    <citation type="journal article" date="2022" name="Cell">
        <title>Repeat-based holocentromeres influence genome architecture and karyotype evolution.</title>
        <authorList>
            <person name="Hofstatter P.G."/>
            <person name="Thangavel G."/>
            <person name="Lux T."/>
            <person name="Neumann P."/>
            <person name="Vondrak T."/>
            <person name="Novak P."/>
            <person name="Zhang M."/>
            <person name="Costa L."/>
            <person name="Castellani M."/>
            <person name="Scott A."/>
            <person name="Toegelov H."/>
            <person name="Fuchs J."/>
            <person name="Mata-Sucre Y."/>
            <person name="Dias Y."/>
            <person name="Vanzela A.L.L."/>
            <person name="Huettel B."/>
            <person name="Almeida C.C.S."/>
            <person name="Simkova H."/>
            <person name="Souza G."/>
            <person name="Pedrosa-Harand A."/>
            <person name="Macas J."/>
            <person name="Mayer K.F.X."/>
            <person name="Houben A."/>
            <person name="Marques A."/>
        </authorList>
    </citation>
    <scope>NUCLEOTIDE SEQUENCE [LARGE SCALE GENOMIC DNA]</scope>
    <source>
        <strain evidence="20">RhyTen1mFocal</strain>
    </source>
</reference>
<dbReference type="Pfam" id="PF01453">
    <property type="entry name" value="B_lectin"/>
    <property type="match status" value="1"/>
</dbReference>
<organism evidence="20 21">
    <name type="scientific">Rhynchospora tenuis</name>
    <dbReference type="NCBI Taxonomy" id="198213"/>
    <lineage>
        <taxon>Eukaryota</taxon>
        <taxon>Viridiplantae</taxon>
        <taxon>Streptophyta</taxon>
        <taxon>Embryophyta</taxon>
        <taxon>Tracheophyta</taxon>
        <taxon>Spermatophyta</taxon>
        <taxon>Magnoliopsida</taxon>
        <taxon>Liliopsida</taxon>
        <taxon>Poales</taxon>
        <taxon>Cyperaceae</taxon>
        <taxon>Cyperoideae</taxon>
        <taxon>Rhynchosporeae</taxon>
        <taxon>Rhynchospora</taxon>
    </lineage>
</organism>
<keyword evidence="11" id="KW-0325">Glycoprotein</keyword>
<gene>
    <name evidence="20" type="ORF">LUZ61_002342</name>
</gene>
<dbReference type="SUPFAM" id="SSF51110">
    <property type="entry name" value="alpha-D-mannose-specific plant lectins"/>
    <property type="match status" value="1"/>
</dbReference>
<evidence type="ECO:0000259" key="17">
    <source>
        <dbReference type="PROSITE" id="PS50011"/>
    </source>
</evidence>
<feature type="binding site" evidence="15">
    <location>
        <position position="483"/>
    </location>
    <ligand>
        <name>ATP</name>
        <dbReference type="ChEBI" id="CHEBI:30616"/>
    </ligand>
</feature>
<keyword evidence="9" id="KW-1015">Disulfide bond</keyword>
<dbReference type="InterPro" id="IPR000719">
    <property type="entry name" value="Prot_kinase_dom"/>
</dbReference>
<comment type="similarity">
    <text evidence="14">Belongs to the protein kinase superfamily. Ser/Thr protein kinase family.</text>
</comment>
<protein>
    <recommendedName>
        <fullName evidence="14">Receptor-like serine/threonine-protein kinase</fullName>
        <ecNumber evidence="14">2.7.11.1</ecNumber>
    </recommendedName>
</protein>
<dbReference type="Gene3D" id="3.30.200.20">
    <property type="entry name" value="Phosphorylase Kinase, domain 1"/>
    <property type="match status" value="1"/>
</dbReference>
<accession>A0AAD6ERM4</accession>
<evidence type="ECO:0000259" key="18">
    <source>
        <dbReference type="PROSITE" id="PS50927"/>
    </source>
</evidence>
<keyword evidence="8 14" id="KW-0067">ATP-binding</keyword>
<keyword evidence="5 16" id="KW-0732">Signal</keyword>
<dbReference type="InterPro" id="IPR017441">
    <property type="entry name" value="Protein_kinase_ATP_BS"/>
</dbReference>
<evidence type="ECO:0000256" key="5">
    <source>
        <dbReference type="ARBA" id="ARBA00022729"/>
    </source>
</evidence>
<dbReference type="GO" id="GO:0051707">
    <property type="term" value="P:response to other organism"/>
    <property type="evidence" value="ECO:0007669"/>
    <property type="project" value="UniProtKB-ARBA"/>
</dbReference>
<evidence type="ECO:0000256" key="13">
    <source>
        <dbReference type="ARBA" id="ARBA00048679"/>
    </source>
</evidence>
<dbReference type="EMBL" id="JAMRDG010000001">
    <property type="protein sequence ID" value="KAJ3698637.1"/>
    <property type="molecule type" value="Genomic_DNA"/>
</dbReference>
<dbReference type="GO" id="GO:0048544">
    <property type="term" value="P:recognition of pollen"/>
    <property type="evidence" value="ECO:0007669"/>
    <property type="project" value="InterPro"/>
</dbReference>
<dbReference type="SMART" id="SM00108">
    <property type="entry name" value="B_lectin"/>
    <property type="match status" value="1"/>
</dbReference>
<dbReference type="InterPro" id="IPR001480">
    <property type="entry name" value="Bulb-type_lectin_dom"/>
</dbReference>
<dbReference type="CDD" id="cd14066">
    <property type="entry name" value="STKc_IRAK"/>
    <property type="match status" value="1"/>
</dbReference>
<keyword evidence="6 14" id="KW-0547">Nucleotide-binding</keyword>
<dbReference type="PROSITE" id="PS50948">
    <property type="entry name" value="PAN"/>
    <property type="match status" value="1"/>
</dbReference>
<evidence type="ECO:0000256" key="9">
    <source>
        <dbReference type="ARBA" id="ARBA00023157"/>
    </source>
</evidence>
<dbReference type="CDD" id="cd00028">
    <property type="entry name" value="B_lectin"/>
    <property type="match status" value="1"/>
</dbReference>
<feature type="chain" id="PRO_5042278649" description="Receptor-like serine/threonine-protein kinase" evidence="16">
    <location>
        <begin position="23"/>
        <end position="761"/>
    </location>
</feature>
<dbReference type="AlphaFoldDB" id="A0AAD6ERM4"/>
<evidence type="ECO:0000256" key="6">
    <source>
        <dbReference type="ARBA" id="ARBA00022741"/>
    </source>
</evidence>
<sequence length="761" mass="84701">MVSAMIKFLFFSLLNLLYSSMALDFFRQHQNITYGQKLESAGGTFELGFFTTAASTKHYLGLWFKVSPQAIVWVANHDSPLMNTSGLLAISDNGNLILLDNSNGTVVWSSNSTYTTNPTSVQLLDSGNLVLRDLETNGVLWQSFDWPTNTYLPGMKVGKDLKTGHEWVVSSWLMSDDPAIGRYQYKMDIFGSPELVIWDGTQKHYRTGPWNGLRFSGIPEMTTFQDLFSFNFTDSPDEISYGYSNKPRSLLSRLTLNETGTMQRLVWDQHAGSWSVFFSGPRDQCDFYSKCGVFGVCNANDAVVCSCFHGFEPRSPTGWYMRDTSQGCVRKTELDCANGSVGFNLVKGVKLPDTHNVTVDMTIDLDKCREKCLAKCSCVAYSGADIRNGGSGCIMWADDLIDTRFIDGGQDIYIKVAQSDLVSSTNFCSGSGSIKDSELPIFDMDVIKLSTNNFSSENKIGEGGFGEVYKGQLPDGKEIAVKKLSRKTEQGVHEFMNEVLLIAKLRHRNMVRLLGCCIHANERILVYEYMSNKSLDCFIFDETMRPVLDWRVRLEIIQEIARGILYLHRDANINIIHRDLKAANILLDQNMVPKTSDFGTARLFSGGQVEIATQTIVGTWGYMSPEYAMSGKMSVKSDVYSFGVILLEILSGQRNNGNLVLLADSWRLWQSGKALQILDSTVSGPCPVPELLRCIQVGLLCVQECPEDRPTMASVSNMLSSDIALPQPKKPVVCTRISTIQAQLSESRSVYGVTVTVLQGR</sequence>
<dbReference type="InterPro" id="IPR001245">
    <property type="entry name" value="Ser-Thr/Tyr_kinase_cat_dom"/>
</dbReference>
<proteinExistence type="inferred from homology"/>
<dbReference type="Pfam" id="PF08276">
    <property type="entry name" value="PAN_2"/>
    <property type="match status" value="1"/>
</dbReference>
<dbReference type="GO" id="GO:0016020">
    <property type="term" value="C:membrane"/>
    <property type="evidence" value="ECO:0007669"/>
    <property type="project" value="UniProtKB-SubCell"/>
</dbReference>
<dbReference type="SMART" id="SM00473">
    <property type="entry name" value="PAN_AP"/>
    <property type="match status" value="1"/>
</dbReference>
<name>A0AAD6ERM4_9POAL</name>
<comment type="catalytic activity">
    <reaction evidence="12 14">
        <text>L-threonyl-[protein] + ATP = O-phospho-L-threonyl-[protein] + ADP + H(+)</text>
        <dbReference type="Rhea" id="RHEA:46608"/>
        <dbReference type="Rhea" id="RHEA-COMP:11060"/>
        <dbReference type="Rhea" id="RHEA-COMP:11605"/>
        <dbReference type="ChEBI" id="CHEBI:15378"/>
        <dbReference type="ChEBI" id="CHEBI:30013"/>
        <dbReference type="ChEBI" id="CHEBI:30616"/>
        <dbReference type="ChEBI" id="CHEBI:61977"/>
        <dbReference type="ChEBI" id="CHEBI:456216"/>
        <dbReference type="EC" id="2.7.11.1"/>
    </reaction>
</comment>
<feature type="domain" description="Bulb-type lectin" evidence="18">
    <location>
        <begin position="23"/>
        <end position="144"/>
    </location>
</feature>
<evidence type="ECO:0000256" key="2">
    <source>
        <dbReference type="ARBA" id="ARBA00022527"/>
    </source>
</evidence>
<keyword evidence="4 14" id="KW-0808">Transferase</keyword>
<dbReference type="GO" id="GO:0004674">
    <property type="term" value="F:protein serine/threonine kinase activity"/>
    <property type="evidence" value="ECO:0007669"/>
    <property type="project" value="UniProtKB-KW"/>
</dbReference>
<evidence type="ECO:0000256" key="7">
    <source>
        <dbReference type="ARBA" id="ARBA00022777"/>
    </source>
</evidence>
<comment type="catalytic activity">
    <reaction evidence="13 14">
        <text>L-seryl-[protein] + ATP = O-phospho-L-seryl-[protein] + ADP + H(+)</text>
        <dbReference type="Rhea" id="RHEA:17989"/>
        <dbReference type="Rhea" id="RHEA-COMP:9863"/>
        <dbReference type="Rhea" id="RHEA-COMP:11604"/>
        <dbReference type="ChEBI" id="CHEBI:15378"/>
        <dbReference type="ChEBI" id="CHEBI:29999"/>
        <dbReference type="ChEBI" id="CHEBI:30616"/>
        <dbReference type="ChEBI" id="CHEBI:83421"/>
        <dbReference type="ChEBI" id="CHEBI:456216"/>
        <dbReference type="EC" id="2.7.11.1"/>
    </reaction>
</comment>
<keyword evidence="7 14" id="KW-0418">Kinase</keyword>
<keyword evidence="2 14" id="KW-0723">Serine/threonine-protein kinase</keyword>
<dbReference type="PROSITE" id="PS50927">
    <property type="entry name" value="BULB_LECTIN"/>
    <property type="match status" value="1"/>
</dbReference>
<dbReference type="SUPFAM" id="SSF56112">
    <property type="entry name" value="Protein kinase-like (PK-like)"/>
    <property type="match status" value="1"/>
</dbReference>
<dbReference type="FunFam" id="3.30.200.20:FF:000195">
    <property type="entry name" value="G-type lectin S-receptor-like serine/threonine-protein kinase"/>
    <property type="match status" value="1"/>
</dbReference>
<dbReference type="InterPro" id="IPR003609">
    <property type="entry name" value="Pan_app"/>
</dbReference>
<feature type="domain" description="Apple" evidence="19">
    <location>
        <begin position="336"/>
        <end position="417"/>
    </location>
</feature>